<evidence type="ECO:0000313" key="1">
    <source>
        <dbReference type="EMBL" id="KAF2702419.1"/>
    </source>
</evidence>
<protein>
    <recommendedName>
        <fullName evidence="3">DEAD/DEAH box helicase domain-containing protein</fullName>
    </recommendedName>
</protein>
<accession>A0A6G1JP69</accession>
<keyword evidence="2" id="KW-1185">Reference proteome</keyword>
<organism evidence="1 2">
    <name type="scientific">Pleomassaria siparia CBS 279.74</name>
    <dbReference type="NCBI Taxonomy" id="1314801"/>
    <lineage>
        <taxon>Eukaryota</taxon>
        <taxon>Fungi</taxon>
        <taxon>Dikarya</taxon>
        <taxon>Ascomycota</taxon>
        <taxon>Pezizomycotina</taxon>
        <taxon>Dothideomycetes</taxon>
        <taxon>Pleosporomycetidae</taxon>
        <taxon>Pleosporales</taxon>
        <taxon>Pleomassariaceae</taxon>
        <taxon>Pleomassaria</taxon>
    </lineage>
</organism>
<dbReference type="Proteomes" id="UP000799428">
    <property type="component" value="Unassembled WGS sequence"/>
</dbReference>
<proteinExistence type="predicted"/>
<dbReference type="EMBL" id="MU005839">
    <property type="protein sequence ID" value="KAF2702419.1"/>
    <property type="molecule type" value="Genomic_DNA"/>
</dbReference>
<dbReference type="OrthoDB" id="2608216at2759"/>
<reference evidence="1" key="1">
    <citation type="journal article" date="2020" name="Stud. Mycol.">
        <title>101 Dothideomycetes genomes: a test case for predicting lifestyles and emergence of pathogens.</title>
        <authorList>
            <person name="Haridas S."/>
            <person name="Albert R."/>
            <person name="Binder M."/>
            <person name="Bloem J."/>
            <person name="Labutti K."/>
            <person name="Salamov A."/>
            <person name="Andreopoulos B."/>
            <person name="Baker S."/>
            <person name="Barry K."/>
            <person name="Bills G."/>
            <person name="Bluhm B."/>
            <person name="Cannon C."/>
            <person name="Castanera R."/>
            <person name="Culley D."/>
            <person name="Daum C."/>
            <person name="Ezra D."/>
            <person name="Gonzalez J."/>
            <person name="Henrissat B."/>
            <person name="Kuo A."/>
            <person name="Liang C."/>
            <person name="Lipzen A."/>
            <person name="Lutzoni F."/>
            <person name="Magnuson J."/>
            <person name="Mondo S."/>
            <person name="Nolan M."/>
            <person name="Ohm R."/>
            <person name="Pangilinan J."/>
            <person name="Park H.-J."/>
            <person name="Ramirez L."/>
            <person name="Alfaro M."/>
            <person name="Sun H."/>
            <person name="Tritt A."/>
            <person name="Yoshinaga Y."/>
            <person name="Zwiers L.-H."/>
            <person name="Turgeon B."/>
            <person name="Goodwin S."/>
            <person name="Spatafora J."/>
            <person name="Crous P."/>
            <person name="Grigoriev I."/>
        </authorList>
    </citation>
    <scope>NUCLEOTIDE SEQUENCE</scope>
    <source>
        <strain evidence="1">CBS 279.74</strain>
    </source>
</reference>
<dbReference type="AlphaFoldDB" id="A0A6G1JP69"/>
<sequence>MLQYLKDTSKLNAFKRLCDEFWLSLIKQTLVASDFESAFVTALAFIAFAACQRLWDQGAPLQADERPVPTDNSSTQSGEAAWLIYEQGEAVQQREGAGKAETKEGASDKWNAWIYCYLTTEYATPFPPSQVGSVLVWYLWLVRPFLAVISHTDKEEGRTSAYYIARSPWLWPTRTGGQHTNSKTFARSLARTTEQHLSHALGLATLRHLLTAFARRTESRNNQRPQALSPEDVKDCVEDCVKDCVKQARPATAMAAYATETVRAFQSPPTTLKARLRTSVAYLRALLRTNVGVDADFQGRQRKVVQRIVNLKPVVAYIAGTGSGKRLAAFLLPACCPGFGQQVVVTLQINVTS</sequence>
<evidence type="ECO:0008006" key="3">
    <source>
        <dbReference type="Google" id="ProtNLM"/>
    </source>
</evidence>
<gene>
    <name evidence="1" type="ORF">K504DRAFT_509035</name>
</gene>
<evidence type="ECO:0000313" key="2">
    <source>
        <dbReference type="Proteomes" id="UP000799428"/>
    </source>
</evidence>
<name>A0A6G1JP69_9PLEO</name>